<keyword evidence="2" id="KW-0812">Transmembrane</keyword>
<keyword evidence="2" id="KW-0472">Membrane</keyword>
<feature type="compositionally biased region" description="Polar residues" evidence="1">
    <location>
        <begin position="13"/>
        <end position="22"/>
    </location>
</feature>
<protein>
    <recommendedName>
        <fullName evidence="5">Uroporphyrin-3 C-methyltransferase</fullName>
    </recommendedName>
</protein>
<dbReference type="RefSeq" id="WP_109678339.1">
    <property type="nucleotide sequence ID" value="NZ_CP086615.1"/>
</dbReference>
<evidence type="ECO:0000256" key="2">
    <source>
        <dbReference type="SAM" id="Phobius"/>
    </source>
</evidence>
<gene>
    <name evidence="3" type="ORF">DEM34_08820</name>
</gene>
<reference evidence="3 4" key="1">
    <citation type="submission" date="2018-05" db="EMBL/GenBank/DDBJ databases">
        <title>Spiribacter halobius sp. nov., a moderately halophilic bacterium isolated from marine solar saltern.</title>
        <authorList>
            <person name="Zheng W.-S."/>
            <person name="Lu D.-C."/>
            <person name="Du Z.-J."/>
        </authorList>
    </citation>
    <scope>NUCLEOTIDE SEQUENCE [LARGE SCALE GENOMIC DNA]</scope>
    <source>
        <strain evidence="3 4">E85</strain>
    </source>
</reference>
<dbReference type="PANTHER" id="PTHR38043">
    <property type="entry name" value="PROTEIN HEMX"/>
    <property type="match status" value="1"/>
</dbReference>
<keyword evidence="4" id="KW-1185">Reference proteome</keyword>
<dbReference type="Gene3D" id="1.20.5.340">
    <property type="match status" value="1"/>
</dbReference>
<keyword evidence="2" id="KW-1133">Transmembrane helix</keyword>
<sequence length="396" mass="42632">MSEKNDGRPGQDTPPSGESSADQRAPEGTEETAGPPVPPPAPEPEAEASEPPRGIVAALALVLVLLLLVLGAGAAYWFQQRLQALEAGQQGVVTEQTLTERSEALEQRIAELGGRVSNLSERLDSRLQGIAELRARVDSEADARTALADRVDQLFRRMESSRSDWRHAEAAYLAGIADYRARLLGDVDGALEALEAADQLLAGLGGEGVDARQGVAAAIDQLLEAEEPDLGRISDGISAVSQQLSDLPLAADVDRFAPTPDAADEAAGEGDAAAADEGWRARLRRAWEELREGLSGLVTVSRDRQVQPLPSPETRFLLEQNLSLQLESARLAALRGNPEPYRAALERVDRWVEAYFDTADPAVGTLRERLAELREANVTADIPDVRDALAPVRNWE</sequence>
<dbReference type="Proteomes" id="UP000245474">
    <property type="component" value="Unassembled WGS sequence"/>
</dbReference>
<dbReference type="PANTHER" id="PTHR38043:SF1">
    <property type="entry name" value="PROTEIN HEMX"/>
    <property type="match status" value="1"/>
</dbReference>
<name>A0A2U2N2F2_9GAMM</name>
<evidence type="ECO:0008006" key="5">
    <source>
        <dbReference type="Google" id="ProtNLM"/>
    </source>
</evidence>
<feature type="transmembrane region" description="Helical" evidence="2">
    <location>
        <begin position="55"/>
        <end position="78"/>
    </location>
</feature>
<dbReference type="Pfam" id="PF04375">
    <property type="entry name" value="HemX"/>
    <property type="match status" value="1"/>
</dbReference>
<dbReference type="EMBL" id="QFFI01000011">
    <property type="protein sequence ID" value="PWG63401.1"/>
    <property type="molecule type" value="Genomic_DNA"/>
</dbReference>
<proteinExistence type="predicted"/>
<comment type="caution">
    <text evidence="3">The sequence shown here is derived from an EMBL/GenBank/DDBJ whole genome shotgun (WGS) entry which is preliminary data.</text>
</comment>
<dbReference type="OrthoDB" id="5739852at2"/>
<organism evidence="3 4">
    <name type="scientific">Sediminicurvatus halobius</name>
    <dbReference type="NCBI Taxonomy" id="2182432"/>
    <lineage>
        <taxon>Bacteria</taxon>
        <taxon>Pseudomonadati</taxon>
        <taxon>Pseudomonadota</taxon>
        <taxon>Gammaproteobacteria</taxon>
        <taxon>Chromatiales</taxon>
        <taxon>Ectothiorhodospiraceae</taxon>
        <taxon>Sediminicurvatus</taxon>
    </lineage>
</organism>
<dbReference type="InterPro" id="IPR007470">
    <property type="entry name" value="HemX"/>
</dbReference>
<evidence type="ECO:0000313" key="3">
    <source>
        <dbReference type="EMBL" id="PWG63401.1"/>
    </source>
</evidence>
<dbReference type="AlphaFoldDB" id="A0A2U2N2F2"/>
<evidence type="ECO:0000313" key="4">
    <source>
        <dbReference type="Proteomes" id="UP000245474"/>
    </source>
</evidence>
<feature type="region of interest" description="Disordered" evidence="1">
    <location>
        <begin position="1"/>
        <end position="50"/>
    </location>
</feature>
<evidence type="ECO:0000256" key="1">
    <source>
        <dbReference type="SAM" id="MobiDB-lite"/>
    </source>
</evidence>
<accession>A0A2U2N2F2</accession>